<dbReference type="PANTHER" id="PTHR41791:SF1">
    <property type="entry name" value="SSL7039 PROTEIN"/>
    <property type="match status" value="1"/>
</dbReference>
<evidence type="ECO:0000313" key="1">
    <source>
        <dbReference type="EMBL" id="MBB4063385.1"/>
    </source>
</evidence>
<organism evidence="1 2">
    <name type="scientific">Gellertiella hungarica</name>
    <dbReference type="NCBI Taxonomy" id="1572859"/>
    <lineage>
        <taxon>Bacteria</taxon>
        <taxon>Pseudomonadati</taxon>
        <taxon>Pseudomonadota</taxon>
        <taxon>Alphaproteobacteria</taxon>
        <taxon>Hyphomicrobiales</taxon>
        <taxon>Rhizobiaceae</taxon>
        <taxon>Gellertiella</taxon>
    </lineage>
</organism>
<dbReference type="Proteomes" id="UP000528286">
    <property type="component" value="Unassembled WGS sequence"/>
</dbReference>
<protein>
    <submittedName>
        <fullName evidence="1">Putative addiction module killer protein</fullName>
    </submittedName>
</protein>
<reference evidence="1 2" key="1">
    <citation type="submission" date="2020-08" db="EMBL/GenBank/DDBJ databases">
        <title>Genomic Encyclopedia of Type Strains, Phase IV (KMG-IV): sequencing the most valuable type-strain genomes for metagenomic binning, comparative biology and taxonomic classification.</title>
        <authorList>
            <person name="Goeker M."/>
        </authorList>
    </citation>
    <scope>NUCLEOTIDE SEQUENCE [LARGE SCALE GENOMIC DNA]</scope>
    <source>
        <strain evidence="1 2">DSM 29853</strain>
    </source>
</reference>
<dbReference type="InterPro" id="IPR009241">
    <property type="entry name" value="HigB-like"/>
</dbReference>
<dbReference type="PANTHER" id="PTHR41791">
    <property type="entry name" value="SSL7039 PROTEIN"/>
    <property type="match status" value="1"/>
</dbReference>
<accession>A0A7W6NJH1</accession>
<dbReference type="InterPro" id="IPR014056">
    <property type="entry name" value="TypeIITA-like_toxin_pred"/>
</dbReference>
<dbReference type="EMBL" id="JACIEZ010000001">
    <property type="protein sequence ID" value="MBB4063385.1"/>
    <property type="molecule type" value="Genomic_DNA"/>
</dbReference>
<gene>
    <name evidence="1" type="ORF">GGR23_000546</name>
</gene>
<comment type="caution">
    <text evidence="1">The sequence shown here is derived from an EMBL/GenBank/DDBJ whole genome shotgun (WGS) entry which is preliminary data.</text>
</comment>
<sequence>MRDRMGRMTVLRRLARLEQGNFGDCRSVGETVLELRIQHGPGYRIYFTLRASEIVLLLCAGDKDSQSRDITLAKRLKRELGNAE</sequence>
<proteinExistence type="predicted"/>
<dbReference type="Pfam" id="PF05973">
    <property type="entry name" value="Gp49"/>
    <property type="match status" value="1"/>
</dbReference>
<dbReference type="NCBIfam" id="TIGR02683">
    <property type="entry name" value="upstrm_HI1419"/>
    <property type="match status" value="1"/>
</dbReference>
<keyword evidence="2" id="KW-1185">Reference proteome</keyword>
<name>A0A7W6NJH1_9HYPH</name>
<evidence type="ECO:0000313" key="2">
    <source>
        <dbReference type="Proteomes" id="UP000528286"/>
    </source>
</evidence>
<dbReference type="AlphaFoldDB" id="A0A7W6NJH1"/>
<dbReference type="PIRSF" id="PIRSF028744">
    <property type="entry name" value="Addict_mod_HI1419"/>
    <property type="match status" value="1"/>
</dbReference>